<protein>
    <submittedName>
        <fullName evidence="1">Uncharacterized protein</fullName>
    </submittedName>
</protein>
<reference evidence="1" key="1">
    <citation type="journal article" date="2008" name="ISME J.">
        <title>Genomic patterns of recombination, clonal divergence and environment in marine microbial populations.</title>
        <authorList>
            <person name="Konstantinidis K.T."/>
            <person name="Delong E.F."/>
        </authorList>
    </citation>
    <scope>NUCLEOTIDE SEQUENCE</scope>
</reference>
<gene>
    <name evidence="1" type="ORF">ALOHA_HF4000APKG10F15ctg6g4</name>
</gene>
<proteinExistence type="predicted"/>
<dbReference type="AlphaFoldDB" id="B3TBW7"/>
<accession>B3TBW7</accession>
<dbReference type="EMBL" id="EU016665">
    <property type="protein sequence ID" value="ABZ10076.1"/>
    <property type="molecule type" value="Genomic_DNA"/>
</dbReference>
<name>B3TBW7_9ARCH</name>
<organism evidence="1">
    <name type="scientific">uncultured marine crenarchaeote HF4000_APKG10F15</name>
    <dbReference type="NCBI Taxonomy" id="455611"/>
    <lineage>
        <taxon>Archaea</taxon>
        <taxon>Nitrososphaerota</taxon>
        <taxon>Nitrososphaeria</taxon>
        <taxon>Nitrosopumilales</taxon>
        <taxon>environmental samples</taxon>
    </lineage>
</organism>
<sequence length="77" mass="8847">MVNFLITFFLTSRLILLYNTDALIPSFFESVGTEMFPSLDNSKSSFISSSSNRCNDRKKNYVVINVDFINIVHVNFN</sequence>
<evidence type="ECO:0000313" key="1">
    <source>
        <dbReference type="EMBL" id="ABZ10076.1"/>
    </source>
</evidence>